<evidence type="ECO:0000313" key="1">
    <source>
        <dbReference type="EMBL" id="KAF7844211.1"/>
    </source>
</evidence>
<accession>A0A835CIB6</accession>
<proteinExistence type="predicted"/>
<dbReference type="Proteomes" id="UP000634136">
    <property type="component" value="Unassembled WGS sequence"/>
</dbReference>
<dbReference type="OrthoDB" id="2009526at2759"/>
<sequence length="270" mass="31116">MAAWVVGCHRRSRGSGKHPKVERPRRYWATVAARGHRRSGLPVIEAATLLFVFRSSGRVSFPFFRFDLFRLDLSCFRIDFFVLPSRSEQPKEKNPTMSSIVMPYNHIPFLLTFSDLMMTPSVGDSSGKQYLRYKNAYYNCRKVACIKVLRSDANPNRLYVCCDNDECSFFRWFKPMKDVEVSSNGGIKMAATDRTTSLYVQRTSKIGSEVKLKDDFMMVKGDLTTLKTWMIAHIIVTITHGKVFESYMKVRYTDIEYASTVKGFMLNFTS</sequence>
<reference evidence="1" key="1">
    <citation type="submission" date="2020-09" db="EMBL/GenBank/DDBJ databases">
        <title>Genome-Enabled Discovery of Anthraquinone Biosynthesis in Senna tora.</title>
        <authorList>
            <person name="Kang S.-H."/>
            <person name="Pandey R.P."/>
            <person name="Lee C.-M."/>
            <person name="Sim J.-S."/>
            <person name="Jeong J.-T."/>
            <person name="Choi B.-S."/>
            <person name="Jung M."/>
            <person name="Ginzburg D."/>
            <person name="Zhao K."/>
            <person name="Won S.Y."/>
            <person name="Oh T.-J."/>
            <person name="Yu Y."/>
            <person name="Kim N.-H."/>
            <person name="Lee O.R."/>
            <person name="Lee T.-H."/>
            <person name="Bashyal P."/>
            <person name="Kim T.-S."/>
            <person name="Lee W.-H."/>
            <person name="Kawkins C."/>
            <person name="Kim C.-K."/>
            <person name="Kim J.S."/>
            <person name="Ahn B.O."/>
            <person name="Rhee S.Y."/>
            <person name="Sohng J.K."/>
        </authorList>
    </citation>
    <scope>NUCLEOTIDE SEQUENCE</scope>
    <source>
        <tissue evidence="1">Leaf</tissue>
    </source>
</reference>
<dbReference type="EMBL" id="JAAIUW010000001">
    <property type="protein sequence ID" value="KAF7844211.1"/>
    <property type="molecule type" value="Genomic_DNA"/>
</dbReference>
<dbReference type="AlphaFoldDB" id="A0A835CIB6"/>
<gene>
    <name evidence="1" type="ORF">G2W53_001116</name>
</gene>
<name>A0A835CIB6_9FABA</name>
<comment type="caution">
    <text evidence="1">The sequence shown here is derived from an EMBL/GenBank/DDBJ whole genome shotgun (WGS) entry which is preliminary data.</text>
</comment>
<protein>
    <submittedName>
        <fullName evidence="1">Uncharacterized protein</fullName>
    </submittedName>
</protein>
<organism evidence="1 2">
    <name type="scientific">Senna tora</name>
    <dbReference type="NCBI Taxonomy" id="362788"/>
    <lineage>
        <taxon>Eukaryota</taxon>
        <taxon>Viridiplantae</taxon>
        <taxon>Streptophyta</taxon>
        <taxon>Embryophyta</taxon>
        <taxon>Tracheophyta</taxon>
        <taxon>Spermatophyta</taxon>
        <taxon>Magnoliopsida</taxon>
        <taxon>eudicotyledons</taxon>
        <taxon>Gunneridae</taxon>
        <taxon>Pentapetalae</taxon>
        <taxon>rosids</taxon>
        <taxon>fabids</taxon>
        <taxon>Fabales</taxon>
        <taxon>Fabaceae</taxon>
        <taxon>Caesalpinioideae</taxon>
        <taxon>Cassia clade</taxon>
        <taxon>Senna</taxon>
    </lineage>
</organism>
<evidence type="ECO:0000313" key="2">
    <source>
        <dbReference type="Proteomes" id="UP000634136"/>
    </source>
</evidence>
<keyword evidence="2" id="KW-1185">Reference proteome</keyword>